<evidence type="ECO:0000313" key="5">
    <source>
        <dbReference type="Proteomes" id="UP000295783"/>
    </source>
</evidence>
<keyword evidence="4" id="KW-0808">Transferase</keyword>
<comment type="caution">
    <text evidence="4">The sequence shown here is derived from an EMBL/GenBank/DDBJ whole genome shotgun (WGS) entry which is preliminary data.</text>
</comment>
<dbReference type="AlphaFoldDB" id="A0A4V6PXF6"/>
<sequence length="369" mass="38766">MNASIQSINMPKWGMSMSEGKLVKWLVSEGDAIKPGQEIMEVETDKITNVVEAQDAGILRRRVAAEDETLPVGALLAVLADASVADSEIDQYVDANRVVAVDADGETSLISKIQVDGRTVNIMDSGGESDKAFLLIHGFGGDLNNWLFNFEELAKHERTIAIDLPGHGQSSKDVGDGAAVNLIAAVDGVIDALGLKAVHFVGHSMGGMVAALAVIGRPAVAGSLTLLAPAGFTTPVNEAYLASFIAADDRKEMKRVLSDLFAEPSVVTRDMVNDVLQYKRIDGVNAALGLLASNALKAPEAGGLAAQLSGLGCPVRIFWGAEDKVIPPPQSDAVYAAFDISVIDGKGHMLHMEAASDLNAAILQQLATD</sequence>
<dbReference type="CDD" id="cd06849">
    <property type="entry name" value="lipoyl_domain"/>
    <property type="match status" value="1"/>
</dbReference>
<dbReference type="PANTHER" id="PTHR46438:SF11">
    <property type="entry name" value="LIPASE-RELATED"/>
    <property type="match status" value="1"/>
</dbReference>
<dbReference type="InterPro" id="IPR000089">
    <property type="entry name" value="Biotin_lipoyl"/>
</dbReference>
<dbReference type="SUPFAM" id="SSF53474">
    <property type="entry name" value="alpha/beta-Hydrolases"/>
    <property type="match status" value="1"/>
</dbReference>
<accession>A0A4V6PXF6</accession>
<dbReference type="InterPro" id="IPR000073">
    <property type="entry name" value="AB_hydrolase_1"/>
</dbReference>
<protein>
    <submittedName>
        <fullName evidence="4">Pyruvate dehydrogenase E2 component (Dihydrolipoamide acetyltransferase)</fullName>
    </submittedName>
</protein>
<dbReference type="Gene3D" id="3.40.50.1820">
    <property type="entry name" value="alpha/beta hydrolase"/>
    <property type="match status" value="1"/>
</dbReference>
<dbReference type="PRINTS" id="PR00111">
    <property type="entry name" value="ABHYDROLASE"/>
</dbReference>
<dbReference type="Gene3D" id="2.40.50.100">
    <property type="match status" value="1"/>
</dbReference>
<dbReference type="RefSeq" id="WP_243735686.1">
    <property type="nucleotide sequence ID" value="NZ_SNYW01000013.1"/>
</dbReference>
<gene>
    <name evidence="4" type="ORF">A8950_3469</name>
</gene>
<dbReference type="EMBL" id="SNYW01000013">
    <property type="protein sequence ID" value="TDQ78421.1"/>
    <property type="molecule type" value="Genomic_DNA"/>
</dbReference>
<evidence type="ECO:0000259" key="3">
    <source>
        <dbReference type="PROSITE" id="PS50968"/>
    </source>
</evidence>
<dbReference type="InterPro" id="IPR003016">
    <property type="entry name" value="2-oxoA_DH_lipoyl-BS"/>
</dbReference>
<dbReference type="Proteomes" id="UP000295783">
    <property type="component" value="Unassembled WGS sequence"/>
</dbReference>
<keyword evidence="2" id="KW-0450">Lipoyl</keyword>
<reference evidence="4 5" key="1">
    <citation type="submission" date="2019-03" db="EMBL/GenBank/DDBJ databases">
        <title>Genomic Encyclopedia of Type Strains, Phase III (KMG-III): the genomes of soil and plant-associated and newly described type strains.</title>
        <authorList>
            <person name="Whitman W."/>
        </authorList>
    </citation>
    <scope>NUCLEOTIDE SEQUENCE [LARGE SCALE GENOMIC DNA]</scope>
    <source>
        <strain evidence="4 5">CGMCC 1.7660</strain>
    </source>
</reference>
<dbReference type="PANTHER" id="PTHR46438">
    <property type="entry name" value="ALPHA/BETA-HYDROLASES SUPERFAMILY PROTEIN"/>
    <property type="match status" value="1"/>
</dbReference>
<proteinExistence type="predicted"/>
<name>A0A4V6PXF6_9PROT</name>
<dbReference type="InterPro" id="IPR011053">
    <property type="entry name" value="Single_hybrid_motif"/>
</dbReference>
<dbReference type="PROSITE" id="PS50968">
    <property type="entry name" value="BIOTINYL_LIPOYL"/>
    <property type="match status" value="1"/>
</dbReference>
<dbReference type="Pfam" id="PF00364">
    <property type="entry name" value="Biotin_lipoyl"/>
    <property type="match status" value="1"/>
</dbReference>
<evidence type="ECO:0000256" key="1">
    <source>
        <dbReference type="ARBA" id="ARBA00001938"/>
    </source>
</evidence>
<feature type="domain" description="Lipoyl-binding" evidence="3">
    <location>
        <begin position="5"/>
        <end position="80"/>
    </location>
</feature>
<evidence type="ECO:0000313" key="4">
    <source>
        <dbReference type="EMBL" id="TDQ78421.1"/>
    </source>
</evidence>
<dbReference type="Pfam" id="PF00561">
    <property type="entry name" value="Abhydrolase_1"/>
    <property type="match status" value="1"/>
</dbReference>
<organism evidence="4 5">
    <name type="scientific">Dongia mobilis</name>
    <dbReference type="NCBI Taxonomy" id="578943"/>
    <lineage>
        <taxon>Bacteria</taxon>
        <taxon>Pseudomonadati</taxon>
        <taxon>Pseudomonadota</taxon>
        <taxon>Alphaproteobacteria</taxon>
        <taxon>Rhodospirillales</taxon>
        <taxon>Dongiaceae</taxon>
        <taxon>Dongia</taxon>
    </lineage>
</organism>
<comment type="cofactor">
    <cofactor evidence="1">
        <name>(R)-lipoate</name>
        <dbReference type="ChEBI" id="CHEBI:83088"/>
    </cofactor>
</comment>
<dbReference type="GO" id="GO:0016740">
    <property type="term" value="F:transferase activity"/>
    <property type="evidence" value="ECO:0007669"/>
    <property type="project" value="UniProtKB-KW"/>
</dbReference>
<evidence type="ECO:0000256" key="2">
    <source>
        <dbReference type="ARBA" id="ARBA00022823"/>
    </source>
</evidence>
<dbReference type="NCBIfam" id="NF011457">
    <property type="entry name" value="PRK14875.1"/>
    <property type="match status" value="1"/>
</dbReference>
<keyword evidence="5" id="KW-1185">Reference proteome</keyword>
<dbReference type="InterPro" id="IPR029058">
    <property type="entry name" value="AB_hydrolase_fold"/>
</dbReference>
<keyword evidence="4" id="KW-0670">Pyruvate</keyword>
<dbReference type="PROSITE" id="PS00189">
    <property type="entry name" value="LIPOYL"/>
    <property type="match status" value="1"/>
</dbReference>
<dbReference type="SUPFAM" id="SSF51230">
    <property type="entry name" value="Single hybrid motif"/>
    <property type="match status" value="1"/>
</dbReference>